<dbReference type="AlphaFoldDB" id="A0A8B6BX53"/>
<dbReference type="Proteomes" id="UP000596742">
    <property type="component" value="Unassembled WGS sequence"/>
</dbReference>
<gene>
    <name evidence="1" type="ORF">MGAL_10B054881</name>
</gene>
<evidence type="ECO:0000313" key="2">
    <source>
        <dbReference type="Proteomes" id="UP000596742"/>
    </source>
</evidence>
<protein>
    <recommendedName>
        <fullName evidence="3">DZIP3-like HEPN domain-containing protein</fullName>
    </recommendedName>
</protein>
<keyword evidence="2" id="KW-1185">Reference proteome</keyword>
<proteinExistence type="predicted"/>
<dbReference type="EMBL" id="UYJE01000804">
    <property type="protein sequence ID" value="VDH96593.1"/>
    <property type="molecule type" value="Genomic_DNA"/>
</dbReference>
<name>A0A8B6BX53_MYTGA</name>
<evidence type="ECO:0008006" key="3">
    <source>
        <dbReference type="Google" id="ProtNLM"/>
    </source>
</evidence>
<dbReference type="OrthoDB" id="6112132at2759"/>
<reference evidence="1" key="1">
    <citation type="submission" date="2018-11" db="EMBL/GenBank/DDBJ databases">
        <authorList>
            <person name="Alioto T."/>
            <person name="Alioto T."/>
        </authorList>
    </citation>
    <scope>NUCLEOTIDE SEQUENCE</scope>
</reference>
<organism evidence="1 2">
    <name type="scientific">Mytilus galloprovincialis</name>
    <name type="common">Mediterranean mussel</name>
    <dbReference type="NCBI Taxonomy" id="29158"/>
    <lineage>
        <taxon>Eukaryota</taxon>
        <taxon>Metazoa</taxon>
        <taxon>Spiralia</taxon>
        <taxon>Lophotrochozoa</taxon>
        <taxon>Mollusca</taxon>
        <taxon>Bivalvia</taxon>
        <taxon>Autobranchia</taxon>
        <taxon>Pteriomorphia</taxon>
        <taxon>Mytilida</taxon>
        <taxon>Mytiloidea</taxon>
        <taxon>Mytilidae</taxon>
        <taxon>Mytilinae</taxon>
        <taxon>Mytilus</taxon>
    </lineage>
</organism>
<accession>A0A8B6BX53</accession>
<comment type="caution">
    <text evidence="1">The sequence shown here is derived from an EMBL/GenBank/DDBJ whole genome shotgun (WGS) entry which is preliminary data.</text>
</comment>
<evidence type="ECO:0000313" key="1">
    <source>
        <dbReference type="EMBL" id="VDH96593.1"/>
    </source>
</evidence>
<sequence>MVVFQVFPMIMRDLMVKSGVPAKTLYNSILTDAHFKKKLKKFELDIVDTLQTDEYNKIDTSLSYKVIRHFQRFIPPPSRQWGANPIDTEIEIGDDIERIRQERNRFVHRVNDNISEVMFDNFFVTFIEVGKRIDAYLNKTQNNGYAQTVRQYKTCVVNPELEKQILDTLKDIEQLKENYIVKTSGNKVHILIGDSVEAAIDAFREKTEEGSTNMKLIIHDVDDNEEMVKRLNLLKEDLNIEKIYSNGAEKGSIILFIDVKNRVVLDDGMFKGAPSTKNIFNFAMFTCDLYTQTYAAIASATDSLGEYEAPSGKKRT</sequence>